<reference evidence="2" key="1">
    <citation type="journal article" date="2023" name="Mol. Phylogenet. Evol.">
        <title>Genome-scale phylogeny and comparative genomics of the fungal order Sordariales.</title>
        <authorList>
            <person name="Hensen N."/>
            <person name="Bonometti L."/>
            <person name="Westerberg I."/>
            <person name="Brannstrom I.O."/>
            <person name="Guillou S."/>
            <person name="Cros-Aarteil S."/>
            <person name="Calhoun S."/>
            <person name="Haridas S."/>
            <person name="Kuo A."/>
            <person name="Mondo S."/>
            <person name="Pangilinan J."/>
            <person name="Riley R."/>
            <person name="LaButti K."/>
            <person name="Andreopoulos B."/>
            <person name="Lipzen A."/>
            <person name="Chen C."/>
            <person name="Yan M."/>
            <person name="Daum C."/>
            <person name="Ng V."/>
            <person name="Clum A."/>
            <person name="Steindorff A."/>
            <person name="Ohm R.A."/>
            <person name="Martin F."/>
            <person name="Silar P."/>
            <person name="Natvig D.O."/>
            <person name="Lalanne C."/>
            <person name="Gautier V."/>
            <person name="Ament-Velasquez S.L."/>
            <person name="Kruys A."/>
            <person name="Hutchinson M.I."/>
            <person name="Powell A.J."/>
            <person name="Barry K."/>
            <person name="Miller A.N."/>
            <person name="Grigoriev I.V."/>
            <person name="Debuchy R."/>
            <person name="Gladieux P."/>
            <person name="Hiltunen Thoren M."/>
            <person name="Johannesson H."/>
        </authorList>
    </citation>
    <scope>NUCLEOTIDE SEQUENCE</scope>
    <source>
        <strain evidence="2">CBS 538.74</strain>
    </source>
</reference>
<feature type="region of interest" description="Disordered" evidence="1">
    <location>
        <begin position="1"/>
        <end position="88"/>
    </location>
</feature>
<reference evidence="2" key="2">
    <citation type="submission" date="2023-05" db="EMBL/GenBank/DDBJ databases">
        <authorList>
            <consortium name="Lawrence Berkeley National Laboratory"/>
            <person name="Steindorff A."/>
            <person name="Hensen N."/>
            <person name="Bonometti L."/>
            <person name="Westerberg I."/>
            <person name="Brannstrom I.O."/>
            <person name="Guillou S."/>
            <person name="Cros-Aarteil S."/>
            <person name="Calhoun S."/>
            <person name="Haridas S."/>
            <person name="Kuo A."/>
            <person name="Mondo S."/>
            <person name="Pangilinan J."/>
            <person name="Riley R."/>
            <person name="Labutti K."/>
            <person name="Andreopoulos B."/>
            <person name="Lipzen A."/>
            <person name="Chen C."/>
            <person name="Yanf M."/>
            <person name="Daum C."/>
            <person name="Ng V."/>
            <person name="Clum A."/>
            <person name="Ohm R."/>
            <person name="Martin F."/>
            <person name="Silar P."/>
            <person name="Natvig D."/>
            <person name="Lalanne C."/>
            <person name="Gautier V."/>
            <person name="Ament-Velasquez S.L."/>
            <person name="Kruys A."/>
            <person name="Hutchinson M.I."/>
            <person name="Powell A.J."/>
            <person name="Barry K."/>
            <person name="Miller A.N."/>
            <person name="Grigoriev I.V."/>
            <person name="Debuchy R."/>
            <person name="Gladieux P."/>
            <person name="Thoren M.H."/>
            <person name="Johannesson H."/>
        </authorList>
    </citation>
    <scope>NUCLEOTIDE SEQUENCE</scope>
    <source>
        <strain evidence="2">CBS 538.74</strain>
    </source>
</reference>
<feature type="compositionally biased region" description="Polar residues" evidence="1">
    <location>
        <begin position="265"/>
        <end position="292"/>
    </location>
</feature>
<gene>
    <name evidence="2" type="ORF">C8A00DRAFT_36270</name>
</gene>
<evidence type="ECO:0000256" key="1">
    <source>
        <dbReference type="SAM" id="MobiDB-lite"/>
    </source>
</evidence>
<feature type="compositionally biased region" description="Low complexity" evidence="1">
    <location>
        <begin position="391"/>
        <end position="407"/>
    </location>
</feature>
<evidence type="ECO:0000313" key="3">
    <source>
        <dbReference type="Proteomes" id="UP001302745"/>
    </source>
</evidence>
<dbReference type="Proteomes" id="UP001302745">
    <property type="component" value="Unassembled WGS sequence"/>
</dbReference>
<name>A0AAN6ZU78_9PEZI</name>
<protein>
    <submittedName>
        <fullName evidence="2">Uncharacterized protein</fullName>
    </submittedName>
</protein>
<feature type="compositionally biased region" description="Polar residues" evidence="1">
    <location>
        <begin position="331"/>
        <end position="347"/>
    </location>
</feature>
<comment type="caution">
    <text evidence="2">The sequence shown here is derived from an EMBL/GenBank/DDBJ whole genome shotgun (WGS) entry which is preliminary data.</text>
</comment>
<proteinExistence type="predicted"/>
<sequence length="465" mass="49368">MSEAFKEEEPVPAQATTPPSDETLVKRPANDEIEFISSNPVKKRRLTEQKSDSIAPGPMAPPPPPQTSVPKQQQTPPSPRIPPTDRRRSLCGIGHVKVPVPGSTLENRGASLPALEDFLFPQSFPPIPNQPSRLSVAISPKQLPQAFPVPHGTNSNTIQPLPPAPSAAPQNSVSLDQISCLDFNGVPTNTPGFDLNQIFSADGGIMGGFGMCNTGAPSLGMGNTPLNPMNTQNAIPFTMYSTGNIMATPQAHSGTQLLPSFPSAPIQSQHQQMPNSQGQYPMNPPQHSQQCQPPGGNLAFGPPPVTKPPCLHCARIRQENLVRRAQGSPLLPTNNVAHQHRPASQQHHNCHPPPAPVNSHLPRPILPPPVLIPRSTPATGQQHQHRHSHHSPAAQSGGSSSSSSSSSMLDTAATRPNLVQDIAQTVQASFPYAQVAARHGLLPAKIAEVVSNMVIGPLLRGAGRV</sequence>
<dbReference type="AlphaFoldDB" id="A0AAN6ZU78"/>
<feature type="region of interest" description="Disordered" evidence="1">
    <location>
        <begin position="329"/>
        <end position="412"/>
    </location>
</feature>
<keyword evidence="3" id="KW-1185">Reference proteome</keyword>
<feature type="region of interest" description="Disordered" evidence="1">
    <location>
        <begin position="265"/>
        <end position="301"/>
    </location>
</feature>
<accession>A0AAN6ZU78</accession>
<evidence type="ECO:0000313" key="2">
    <source>
        <dbReference type="EMBL" id="KAK4151102.1"/>
    </source>
</evidence>
<feature type="compositionally biased region" description="Pro residues" evidence="1">
    <location>
        <begin position="58"/>
        <end position="67"/>
    </location>
</feature>
<organism evidence="2 3">
    <name type="scientific">Chaetomidium leptoderma</name>
    <dbReference type="NCBI Taxonomy" id="669021"/>
    <lineage>
        <taxon>Eukaryota</taxon>
        <taxon>Fungi</taxon>
        <taxon>Dikarya</taxon>
        <taxon>Ascomycota</taxon>
        <taxon>Pezizomycotina</taxon>
        <taxon>Sordariomycetes</taxon>
        <taxon>Sordariomycetidae</taxon>
        <taxon>Sordariales</taxon>
        <taxon>Chaetomiaceae</taxon>
        <taxon>Chaetomidium</taxon>
    </lineage>
</organism>
<dbReference type="EMBL" id="MU857033">
    <property type="protein sequence ID" value="KAK4151102.1"/>
    <property type="molecule type" value="Genomic_DNA"/>
</dbReference>